<dbReference type="InterPro" id="IPR003607">
    <property type="entry name" value="HD/PDEase_dom"/>
</dbReference>
<dbReference type="KEGG" id="tna:CTN_0886"/>
<dbReference type="Proteomes" id="UP000000445">
    <property type="component" value="Chromosome"/>
</dbReference>
<dbReference type="PROSITE" id="PS51831">
    <property type="entry name" value="HD"/>
    <property type="match status" value="1"/>
</dbReference>
<dbReference type="CDD" id="cd00077">
    <property type="entry name" value="HDc"/>
    <property type="match status" value="1"/>
</dbReference>
<gene>
    <name evidence="5" type="ordered locus">CTN_0886</name>
</gene>
<keyword evidence="2" id="KW-0812">Transmembrane</keyword>
<dbReference type="SMART" id="SM00471">
    <property type="entry name" value="HDc"/>
    <property type="match status" value="1"/>
</dbReference>
<dbReference type="InterPro" id="IPR029016">
    <property type="entry name" value="GAF-like_dom_sf"/>
</dbReference>
<dbReference type="SUPFAM" id="SSF109604">
    <property type="entry name" value="HD-domain/PDEase-like"/>
    <property type="match status" value="1"/>
</dbReference>
<dbReference type="PANTHER" id="PTHR43155">
    <property type="entry name" value="CYCLIC DI-GMP PHOSPHODIESTERASE PA4108-RELATED"/>
    <property type="match status" value="1"/>
</dbReference>
<dbReference type="Pfam" id="PF13487">
    <property type="entry name" value="HD_5"/>
    <property type="match status" value="1"/>
</dbReference>
<dbReference type="HOGENOM" id="CLU_028738_0_0_0"/>
<dbReference type="Gene3D" id="3.30.450.40">
    <property type="match status" value="1"/>
</dbReference>
<dbReference type="EMBL" id="CP000916">
    <property type="protein sequence ID" value="ACM23062.1"/>
    <property type="molecule type" value="Genomic_DNA"/>
</dbReference>
<feature type="domain" description="HD" evidence="3">
    <location>
        <begin position="450"/>
        <end position="572"/>
    </location>
</feature>
<evidence type="ECO:0000256" key="1">
    <source>
        <dbReference type="SAM" id="Coils"/>
    </source>
</evidence>
<keyword evidence="2" id="KW-0472">Membrane</keyword>
<dbReference type="STRING" id="309803.CTN_0886"/>
<evidence type="ECO:0000313" key="6">
    <source>
        <dbReference type="Proteomes" id="UP000000445"/>
    </source>
</evidence>
<evidence type="ECO:0000256" key="2">
    <source>
        <dbReference type="SAM" id="Phobius"/>
    </source>
</evidence>
<evidence type="ECO:0000259" key="3">
    <source>
        <dbReference type="PROSITE" id="PS51831"/>
    </source>
</evidence>
<dbReference type="InterPro" id="IPR006675">
    <property type="entry name" value="HDIG_dom"/>
</dbReference>
<feature type="transmembrane region" description="Helical" evidence="2">
    <location>
        <begin position="41"/>
        <end position="68"/>
    </location>
</feature>
<feature type="domain" description="HD-GYP" evidence="4">
    <location>
        <begin position="428"/>
        <end position="614"/>
    </location>
</feature>
<dbReference type="GO" id="GO:0016787">
    <property type="term" value="F:hydrolase activity"/>
    <property type="evidence" value="ECO:0007669"/>
    <property type="project" value="UniProtKB-KW"/>
</dbReference>
<organism evidence="5 6">
    <name type="scientific">Thermotoga neapolitana (strain ATCC 49049 / DSM 4359 / NBRC 107923 / NS-E)</name>
    <dbReference type="NCBI Taxonomy" id="309803"/>
    <lineage>
        <taxon>Bacteria</taxon>
        <taxon>Thermotogati</taxon>
        <taxon>Thermotogota</taxon>
        <taxon>Thermotogae</taxon>
        <taxon>Thermotogales</taxon>
        <taxon>Thermotogaceae</taxon>
        <taxon>Thermotoga</taxon>
    </lineage>
</organism>
<dbReference type="InterPro" id="IPR006674">
    <property type="entry name" value="HD_domain"/>
</dbReference>
<dbReference type="eggNOG" id="COG2206">
    <property type="taxonomic scope" value="Bacteria"/>
</dbReference>
<dbReference type="PROSITE" id="PS51832">
    <property type="entry name" value="HD_GYP"/>
    <property type="match status" value="1"/>
</dbReference>
<dbReference type="NCBIfam" id="TIGR00277">
    <property type="entry name" value="HDIG"/>
    <property type="match status" value="1"/>
</dbReference>
<dbReference type="AlphaFoldDB" id="B9K7X9"/>
<keyword evidence="2" id="KW-1133">Transmembrane helix</keyword>
<dbReference type="Gene3D" id="1.10.3210.10">
    <property type="entry name" value="Hypothetical protein af1432"/>
    <property type="match status" value="1"/>
</dbReference>
<evidence type="ECO:0000259" key="4">
    <source>
        <dbReference type="PROSITE" id="PS51832"/>
    </source>
</evidence>
<dbReference type="SUPFAM" id="SSF55781">
    <property type="entry name" value="GAF domain-like"/>
    <property type="match status" value="1"/>
</dbReference>
<feature type="coiled-coil region" evidence="1">
    <location>
        <begin position="122"/>
        <end position="174"/>
    </location>
</feature>
<dbReference type="PANTHER" id="PTHR43155:SF2">
    <property type="entry name" value="CYCLIC DI-GMP PHOSPHODIESTERASE PA4108"/>
    <property type="match status" value="1"/>
</dbReference>
<reference evidence="5 6" key="1">
    <citation type="journal article" date="2009" name="Biosci. Biotechnol. Biochem.">
        <title>WeGAS: a web-based microbial genome annotation system.</title>
        <authorList>
            <person name="Lee D."/>
            <person name="Seo H."/>
            <person name="Park C."/>
            <person name="Park K."/>
        </authorList>
    </citation>
    <scope>NUCLEOTIDE SEQUENCE [LARGE SCALE GENOMIC DNA]</scope>
    <source>
        <strain evidence="6">ATCC 49049 / DSM 4359 / NBRC 107923 / NS-E</strain>
    </source>
</reference>
<feature type="transmembrane region" description="Helical" evidence="2">
    <location>
        <begin position="80"/>
        <end position="98"/>
    </location>
</feature>
<keyword evidence="1" id="KW-0175">Coiled coil</keyword>
<proteinExistence type="predicted"/>
<dbReference type="InterPro" id="IPR037522">
    <property type="entry name" value="HD_GYP_dom"/>
</dbReference>
<protein>
    <submittedName>
        <fullName evidence="5">Metal dependent phosphohydrolase</fullName>
    </submittedName>
</protein>
<sequence length="614" mass="70438">MKKLLKAALFSLPFGFVGWKILLVAFPVAYALEVLGSSSLLVLLTLPVSLFNVLLFHVSIMVLGFVVFLRKNPLEKNLSFLEVLFIFLLAFFSILGIIRKEYTFLFFTGFAFLIFLLEKRWRAKSERSLQEKTEELSAVNQELTALNQQLTAVNQELEASYESLQVLSNQLNRTMEILGEIDLETDPFPVLEKIYFDSKNLLEPFLGLEVKNSKQKFMVGEKTEEFLYKQSKDSSVKLFVSRDLEKDEEAFLKSIMNFSLFLLRAHDSYCEVVENRNALSHMLASLEGVLTVSSRTELLEKMLHYLRSMFPGVVVSSVTMSEDGELSTFFLRDGKMEKVKLNRGIVVKAFRERKDILVEDVRDFPEFFDVTGGKVRSAAAVFFEYEGVPFVIEIEKESAFSEFEFSTLKIMARVLGIFLSRLVLYRKLRRTFFQTIEAFSYAVELKDPYTSGHSVRVSEYAQEIAKRMGLSKHRIERIRIAALLHDIGKIGVRGAILNKASKLTKEEYEEVKKHPELGERLISKVETFSDIAKIVRHHHEWYGGGGYPDDLRGEEIPLESRIIAVADAFDAMTSDRPYRKAMNKSTALEILRKNEGLQWDPSVLRVALEYFSEL</sequence>
<name>B9K7X9_THENN</name>
<evidence type="ECO:0000313" key="5">
    <source>
        <dbReference type="EMBL" id="ACM23062.1"/>
    </source>
</evidence>
<accession>B9K7X9</accession>
<keyword evidence="6" id="KW-1185">Reference proteome</keyword>